<proteinExistence type="inferred from homology"/>
<dbReference type="PhylomeDB" id="D6WKI4"/>
<reference evidence="5 6" key="2">
    <citation type="journal article" date="2010" name="Nucleic Acids Res.">
        <title>BeetleBase in 2010: revisions to provide comprehensive genomic information for Tribolium castaneum.</title>
        <authorList>
            <person name="Kim H.S."/>
            <person name="Murphy T."/>
            <person name="Xia J."/>
            <person name="Caragea D."/>
            <person name="Park Y."/>
            <person name="Beeman R.W."/>
            <person name="Lorenzen M.D."/>
            <person name="Butcher S."/>
            <person name="Manak J.R."/>
            <person name="Brown S.J."/>
        </authorList>
    </citation>
    <scope>GENOME REANNOTATION</scope>
    <source>
        <strain evidence="5 6">Georgia GA2</strain>
    </source>
</reference>
<keyword evidence="2" id="KW-0090">Biological rhythms</keyword>
<name>D6WKI4_TRICA</name>
<evidence type="ECO:0000256" key="2">
    <source>
        <dbReference type="ARBA" id="ARBA00023108"/>
    </source>
</evidence>
<evidence type="ECO:0008006" key="7">
    <source>
        <dbReference type="Google" id="ProtNLM"/>
    </source>
</evidence>
<reference evidence="5 6" key="1">
    <citation type="journal article" date="2008" name="Nature">
        <title>The genome of the model beetle and pest Tribolium castaneum.</title>
        <authorList>
            <consortium name="Tribolium Genome Sequencing Consortium"/>
            <person name="Richards S."/>
            <person name="Gibbs R.A."/>
            <person name="Weinstock G.M."/>
            <person name="Brown S.J."/>
            <person name="Denell R."/>
            <person name="Beeman R.W."/>
            <person name="Gibbs R."/>
            <person name="Beeman R.W."/>
            <person name="Brown S.J."/>
            <person name="Bucher G."/>
            <person name="Friedrich M."/>
            <person name="Grimmelikhuijzen C.J."/>
            <person name="Klingler M."/>
            <person name="Lorenzen M."/>
            <person name="Richards S."/>
            <person name="Roth S."/>
            <person name="Schroder R."/>
            <person name="Tautz D."/>
            <person name="Zdobnov E.M."/>
            <person name="Muzny D."/>
            <person name="Gibbs R.A."/>
            <person name="Weinstock G.M."/>
            <person name="Attaway T."/>
            <person name="Bell S."/>
            <person name="Buhay C.J."/>
            <person name="Chandrabose M.N."/>
            <person name="Chavez D."/>
            <person name="Clerk-Blankenburg K.P."/>
            <person name="Cree A."/>
            <person name="Dao M."/>
            <person name="Davis C."/>
            <person name="Chacko J."/>
            <person name="Dinh H."/>
            <person name="Dugan-Rocha S."/>
            <person name="Fowler G."/>
            <person name="Garner T.T."/>
            <person name="Garnes J."/>
            <person name="Gnirke A."/>
            <person name="Hawes A."/>
            <person name="Hernandez J."/>
            <person name="Hines S."/>
            <person name="Holder M."/>
            <person name="Hume J."/>
            <person name="Jhangiani S.N."/>
            <person name="Joshi V."/>
            <person name="Khan Z.M."/>
            <person name="Jackson L."/>
            <person name="Kovar C."/>
            <person name="Kowis A."/>
            <person name="Lee S."/>
            <person name="Lewis L.R."/>
            <person name="Margolis J."/>
            <person name="Morgan M."/>
            <person name="Nazareth L.V."/>
            <person name="Nguyen N."/>
            <person name="Okwuonu G."/>
            <person name="Parker D."/>
            <person name="Richards S."/>
            <person name="Ruiz S.J."/>
            <person name="Santibanez J."/>
            <person name="Savard J."/>
            <person name="Scherer S.E."/>
            <person name="Schneider B."/>
            <person name="Sodergren E."/>
            <person name="Tautz D."/>
            <person name="Vattahil S."/>
            <person name="Villasana D."/>
            <person name="White C.S."/>
            <person name="Wright R."/>
            <person name="Park Y."/>
            <person name="Beeman R.W."/>
            <person name="Lord J."/>
            <person name="Oppert B."/>
            <person name="Lorenzen M."/>
            <person name="Brown S."/>
            <person name="Wang L."/>
            <person name="Savard J."/>
            <person name="Tautz D."/>
            <person name="Richards S."/>
            <person name="Weinstock G."/>
            <person name="Gibbs R.A."/>
            <person name="Liu Y."/>
            <person name="Worley K."/>
            <person name="Weinstock G."/>
            <person name="Elsik C.G."/>
            <person name="Reese J.T."/>
            <person name="Elhaik E."/>
            <person name="Landan G."/>
            <person name="Graur D."/>
            <person name="Arensburger P."/>
            <person name="Atkinson P."/>
            <person name="Beeman R.W."/>
            <person name="Beidler J."/>
            <person name="Brown S.J."/>
            <person name="Demuth J.P."/>
            <person name="Drury D.W."/>
            <person name="Du Y.Z."/>
            <person name="Fujiwara H."/>
            <person name="Lorenzen M."/>
            <person name="Maselli V."/>
            <person name="Osanai M."/>
            <person name="Park Y."/>
            <person name="Robertson H.M."/>
            <person name="Tu Z."/>
            <person name="Wang J.J."/>
            <person name="Wang S."/>
            <person name="Richards S."/>
            <person name="Song H."/>
            <person name="Zhang L."/>
            <person name="Sodergren E."/>
            <person name="Werner D."/>
            <person name="Stanke M."/>
            <person name="Morgenstern B."/>
            <person name="Solovyev V."/>
            <person name="Kosarev P."/>
            <person name="Brown G."/>
            <person name="Chen H.C."/>
            <person name="Ermolaeva O."/>
            <person name="Hlavina W."/>
            <person name="Kapustin Y."/>
            <person name="Kiryutin B."/>
            <person name="Kitts P."/>
            <person name="Maglott D."/>
            <person name="Pruitt K."/>
            <person name="Sapojnikov V."/>
            <person name="Souvorov A."/>
            <person name="Mackey A.J."/>
            <person name="Waterhouse R.M."/>
            <person name="Wyder S."/>
            <person name="Zdobnov E.M."/>
            <person name="Zdobnov E.M."/>
            <person name="Wyder S."/>
            <person name="Kriventseva E.V."/>
            <person name="Kadowaki T."/>
            <person name="Bork P."/>
            <person name="Aranda M."/>
            <person name="Bao R."/>
            <person name="Beermann A."/>
            <person name="Berns N."/>
            <person name="Bolognesi R."/>
            <person name="Bonneton F."/>
            <person name="Bopp D."/>
            <person name="Brown S.J."/>
            <person name="Bucher G."/>
            <person name="Butts T."/>
            <person name="Chaumot A."/>
            <person name="Denell R.E."/>
            <person name="Ferrier D.E."/>
            <person name="Friedrich M."/>
            <person name="Gordon C.M."/>
            <person name="Jindra M."/>
            <person name="Klingler M."/>
            <person name="Lan Q."/>
            <person name="Lattorff H.M."/>
            <person name="Laudet V."/>
            <person name="von Levetsow C."/>
            <person name="Liu Z."/>
            <person name="Lutz R."/>
            <person name="Lynch J.A."/>
            <person name="da Fonseca R.N."/>
            <person name="Posnien N."/>
            <person name="Reuter R."/>
            <person name="Roth S."/>
            <person name="Savard J."/>
            <person name="Schinko J.B."/>
            <person name="Schmitt C."/>
            <person name="Schoppmeier M."/>
            <person name="Schroder R."/>
            <person name="Shippy T.D."/>
            <person name="Simonnet F."/>
            <person name="Marques-Souza H."/>
            <person name="Tautz D."/>
            <person name="Tomoyasu Y."/>
            <person name="Trauner J."/>
            <person name="Van der Zee M."/>
            <person name="Vervoort M."/>
            <person name="Wittkopp N."/>
            <person name="Wimmer E.A."/>
            <person name="Yang X."/>
            <person name="Jones A.K."/>
            <person name="Sattelle D.B."/>
            <person name="Ebert P.R."/>
            <person name="Nelson D."/>
            <person name="Scott J.G."/>
            <person name="Beeman R.W."/>
            <person name="Muthukrishnan S."/>
            <person name="Kramer K.J."/>
            <person name="Arakane Y."/>
            <person name="Beeman R.W."/>
            <person name="Zhu Q."/>
            <person name="Hogenkamp D."/>
            <person name="Dixit R."/>
            <person name="Oppert B."/>
            <person name="Jiang H."/>
            <person name="Zou Z."/>
            <person name="Marshall J."/>
            <person name="Elpidina E."/>
            <person name="Vinokurov K."/>
            <person name="Oppert C."/>
            <person name="Zou Z."/>
            <person name="Evans J."/>
            <person name="Lu Z."/>
            <person name="Zhao P."/>
            <person name="Sumathipala N."/>
            <person name="Altincicek B."/>
            <person name="Vilcinskas A."/>
            <person name="Williams M."/>
            <person name="Hultmark D."/>
            <person name="Hetru C."/>
            <person name="Jiang H."/>
            <person name="Grimmelikhuijzen C.J."/>
            <person name="Hauser F."/>
            <person name="Cazzamali G."/>
            <person name="Williamson M."/>
            <person name="Park Y."/>
            <person name="Li B."/>
            <person name="Tanaka Y."/>
            <person name="Predel R."/>
            <person name="Neupert S."/>
            <person name="Schachtner J."/>
            <person name="Verleyen P."/>
            <person name="Raible F."/>
            <person name="Bork P."/>
            <person name="Friedrich M."/>
            <person name="Walden K.K."/>
            <person name="Robertson H.M."/>
            <person name="Angeli S."/>
            <person name="Foret S."/>
            <person name="Bucher G."/>
            <person name="Schuetz S."/>
            <person name="Maleszka R."/>
            <person name="Wimmer E.A."/>
            <person name="Beeman R.W."/>
            <person name="Lorenzen M."/>
            <person name="Tomoyasu Y."/>
            <person name="Miller S.C."/>
            <person name="Grossmann D."/>
            <person name="Bucher G."/>
        </authorList>
    </citation>
    <scope>NUCLEOTIDE SEQUENCE [LARGE SCALE GENOMIC DNA]</scope>
    <source>
        <strain evidence="5 6">Georgia GA2</strain>
    </source>
</reference>
<protein>
    <recommendedName>
        <fullName evidence="7">Circadian clock-controlled protein-like Protein</fullName>
    </recommendedName>
</protein>
<dbReference type="Pfam" id="PF06585">
    <property type="entry name" value="JHBP"/>
    <property type="match status" value="1"/>
</dbReference>
<evidence type="ECO:0000256" key="4">
    <source>
        <dbReference type="SAM" id="SignalP"/>
    </source>
</evidence>
<dbReference type="PANTHER" id="PTHR11008">
    <property type="entry name" value="PROTEIN TAKEOUT-LIKE PROTEIN"/>
    <property type="match status" value="1"/>
</dbReference>
<feature type="chain" id="PRO_5003089864" description="Circadian clock-controlled protein-like Protein" evidence="4">
    <location>
        <begin position="17"/>
        <end position="247"/>
    </location>
</feature>
<dbReference type="InterPro" id="IPR010562">
    <property type="entry name" value="Haemolymph_juvenile_hormone-bd"/>
</dbReference>
<dbReference type="AlphaFoldDB" id="D6WKI4"/>
<keyword evidence="6" id="KW-1185">Reference proteome</keyword>
<dbReference type="eggNOG" id="ENOG502S6G0">
    <property type="taxonomic scope" value="Eukaryota"/>
</dbReference>
<dbReference type="EMBL" id="KQ971342">
    <property type="protein sequence ID" value="EFA03574.1"/>
    <property type="molecule type" value="Genomic_DNA"/>
</dbReference>
<dbReference type="OrthoDB" id="8196554at2759"/>
<dbReference type="GO" id="GO:0007623">
    <property type="term" value="P:circadian rhythm"/>
    <property type="evidence" value="ECO:0000318"/>
    <property type="project" value="GO_Central"/>
</dbReference>
<feature type="signal peptide" evidence="4">
    <location>
        <begin position="1"/>
        <end position="16"/>
    </location>
</feature>
<evidence type="ECO:0000313" key="5">
    <source>
        <dbReference type="EMBL" id="EFA03574.1"/>
    </source>
</evidence>
<sequence length="247" mass="27746">MKYLVVVCALVAASQCKVLPERVSNLLCSRNDPDYNACTRKAFEKSIPVLAKGIPEINLPPFDPLELPFMSVDRTINELVSIKAVMKNIKVLGATNIVIEDTKANPHNYTAEMRITLPWTHLDMDYDVVGQLLIIPLRSKGFFSGNFTNTQIYAKGNLKLVDKNGVKYFQVDKYNMKIRVGDGEIKLIADNPDLQFGADLIANFYNENPRRVMDAVNPIFVETATDLYRVILNQVLATIPAKELLPE</sequence>
<dbReference type="KEGG" id="tca:662255"/>
<comment type="similarity">
    <text evidence="3">Belongs to the TO family.</text>
</comment>
<organism evidence="5 6">
    <name type="scientific">Tribolium castaneum</name>
    <name type="common">Red flour beetle</name>
    <dbReference type="NCBI Taxonomy" id="7070"/>
    <lineage>
        <taxon>Eukaryota</taxon>
        <taxon>Metazoa</taxon>
        <taxon>Ecdysozoa</taxon>
        <taxon>Arthropoda</taxon>
        <taxon>Hexapoda</taxon>
        <taxon>Insecta</taxon>
        <taxon>Pterygota</taxon>
        <taxon>Neoptera</taxon>
        <taxon>Endopterygota</taxon>
        <taxon>Coleoptera</taxon>
        <taxon>Polyphaga</taxon>
        <taxon>Cucujiformia</taxon>
        <taxon>Tenebrionidae</taxon>
        <taxon>Tenebrionidae incertae sedis</taxon>
        <taxon>Tribolium</taxon>
    </lineage>
</organism>
<dbReference type="HOGENOM" id="CLU_069908_5_0_1"/>
<dbReference type="OMA" id="RVGDGNI"/>
<dbReference type="GO" id="GO:0005615">
    <property type="term" value="C:extracellular space"/>
    <property type="evidence" value="ECO:0000318"/>
    <property type="project" value="GO_Central"/>
</dbReference>
<evidence type="ECO:0000256" key="1">
    <source>
        <dbReference type="ARBA" id="ARBA00022729"/>
    </source>
</evidence>
<evidence type="ECO:0000313" key="6">
    <source>
        <dbReference type="Proteomes" id="UP000007266"/>
    </source>
</evidence>
<dbReference type="Gene3D" id="3.15.10.30">
    <property type="entry name" value="Haemolymph juvenile hormone binding protein"/>
    <property type="match status" value="1"/>
</dbReference>
<dbReference type="InterPro" id="IPR038606">
    <property type="entry name" value="To_sf"/>
</dbReference>
<dbReference type="InParanoid" id="D6WKI4"/>
<accession>D6WKI4</accession>
<evidence type="ECO:0000256" key="3">
    <source>
        <dbReference type="ARBA" id="ARBA00060902"/>
    </source>
</evidence>
<keyword evidence="1 4" id="KW-0732">Signal</keyword>
<gene>
    <name evidence="5" type="primary">AUGUSTUS-3.0.2_13657</name>
    <name evidence="5" type="ORF">TcasGA2_TC013657</name>
</gene>
<dbReference type="PANTHER" id="PTHR11008:SF14">
    <property type="entry name" value="CIRCADIAN CLOCK-CONTROLLED PROTEIN-LIKE PROTEIN"/>
    <property type="match status" value="1"/>
</dbReference>
<dbReference type="SMART" id="SM00700">
    <property type="entry name" value="JHBP"/>
    <property type="match status" value="1"/>
</dbReference>
<dbReference type="Proteomes" id="UP000007266">
    <property type="component" value="Linkage group 5"/>
</dbReference>
<dbReference type="FunFam" id="3.15.10.30:FF:000001">
    <property type="entry name" value="Takeout-like protein 1"/>
    <property type="match status" value="1"/>
</dbReference>